<dbReference type="RefSeq" id="WP_180286002.1">
    <property type="nucleotide sequence ID" value="NZ_JABFDB010000038.1"/>
</dbReference>
<gene>
    <name evidence="1" type="ORF">HND93_31360</name>
</gene>
<protein>
    <submittedName>
        <fullName evidence="1">DUF1579 domain-containing protein</fullName>
    </submittedName>
</protein>
<keyword evidence="2" id="KW-1185">Reference proteome</keyword>
<evidence type="ECO:0000313" key="2">
    <source>
        <dbReference type="Proteomes" id="UP000584642"/>
    </source>
</evidence>
<reference evidence="1 2" key="1">
    <citation type="submission" date="2020-05" db="EMBL/GenBank/DDBJ databases">
        <title>Azospirillum oleiclasticum sp. nov, a nitrogen-fixing and heavy crude oil-emulsifying bacterium isolated from the crude oil of Yumen Oilfield.</title>
        <authorList>
            <person name="Wu D."/>
            <person name="Cai M."/>
            <person name="Zhang X."/>
        </authorList>
    </citation>
    <scope>NUCLEOTIDE SEQUENCE [LARGE SCALE GENOMIC DNA]</scope>
    <source>
        <strain evidence="1 2">ROY-1-1-2</strain>
    </source>
</reference>
<dbReference type="InterPro" id="IPR011473">
    <property type="entry name" value="DUF1579"/>
</dbReference>
<dbReference type="EMBL" id="JABFDB010000038">
    <property type="protein sequence ID" value="NYZ24227.1"/>
    <property type="molecule type" value="Genomic_DNA"/>
</dbReference>
<evidence type="ECO:0000313" key="1">
    <source>
        <dbReference type="EMBL" id="NYZ24227.1"/>
    </source>
</evidence>
<accession>A0ABX2TIP6</accession>
<dbReference type="Proteomes" id="UP000584642">
    <property type="component" value="Unassembled WGS sequence"/>
</dbReference>
<comment type="caution">
    <text evidence="1">The sequence shown here is derived from an EMBL/GenBank/DDBJ whole genome shotgun (WGS) entry which is preliminary data.</text>
</comment>
<organism evidence="1 2">
    <name type="scientific">Azospirillum oleiclasticum</name>
    <dbReference type="NCBI Taxonomy" id="2735135"/>
    <lineage>
        <taxon>Bacteria</taxon>
        <taxon>Pseudomonadati</taxon>
        <taxon>Pseudomonadota</taxon>
        <taxon>Alphaproteobacteria</taxon>
        <taxon>Rhodospirillales</taxon>
        <taxon>Azospirillaceae</taxon>
        <taxon>Azospirillum</taxon>
    </lineage>
</organism>
<sequence length="159" mass="17398">MQTDPQTEHAWLQQLVGEWTYEGECLMGPGQPNASFRGRETVRAVGGLWVVGDGEGEMPGGGTAMTMITLGFDVKSGRFVGTWIGSMSSHLWVYDGALDDSGRVLTLTAEGPAFTGQGMATYQDISEIVGPDERRFNARVRGADGEWTHFMWSTYRRVG</sequence>
<dbReference type="Pfam" id="PF07617">
    <property type="entry name" value="DUF1579"/>
    <property type="match status" value="1"/>
</dbReference>
<proteinExistence type="predicted"/>
<name>A0ABX2TIP6_9PROT</name>